<sequence>MVSAHCPQTDANGDSTKAAPASGASPLQTFDIPSGDTPPTLAKIPPFTTSKLDDPPPPPPSAPDTPIHPGQSPPKPDVQVPGYASEVHAYQSQRLQRGLQQEGQFGTDLKKDTEALHNHPLFPLLALIFEKCQLATCTPRDGSRGGAMDISSSDSFQEDIAVFTKEMNNANKPFLTANQELNFLMIQAIHVLRFHLLEIEKVHELCDNFCTRYIACLKSKIPIDLVIEDRESGGSTGSAAGSPQRPSSDLTSNQHHREGILEAGLSSTSVTSSTAPATAKAMMPRHAADGDGDDDDSDEQRGNASSRV</sequence>
<name>A0A5K3FTD1_MESCO</name>
<evidence type="ECO:0000313" key="4">
    <source>
        <dbReference type="WBParaSite" id="MCU_011504-RA"/>
    </source>
</evidence>
<feature type="compositionally biased region" description="Polar residues" evidence="2">
    <location>
        <begin position="244"/>
        <end position="253"/>
    </location>
</feature>
<evidence type="ECO:0000259" key="3">
    <source>
        <dbReference type="Pfam" id="PF16493"/>
    </source>
</evidence>
<reference evidence="4" key="1">
    <citation type="submission" date="2019-11" db="UniProtKB">
        <authorList>
            <consortium name="WormBaseParasite"/>
        </authorList>
    </citation>
    <scope>IDENTIFICATION</scope>
</reference>
<dbReference type="InterPro" id="IPR032453">
    <property type="entry name" value="PKNOX/Meis_N"/>
</dbReference>
<protein>
    <submittedName>
        <fullName evidence="4">Meis_PKNOX_N domain-containing protein</fullName>
    </submittedName>
</protein>
<proteinExistence type="predicted"/>
<organism evidence="4">
    <name type="scientific">Mesocestoides corti</name>
    <name type="common">Flatworm</name>
    <dbReference type="NCBI Taxonomy" id="53468"/>
    <lineage>
        <taxon>Eukaryota</taxon>
        <taxon>Metazoa</taxon>
        <taxon>Spiralia</taxon>
        <taxon>Lophotrochozoa</taxon>
        <taxon>Platyhelminthes</taxon>
        <taxon>Cestoda</taxon>
        <taxon>Eucestoda</taxon>
        <taxon>Cyclophyllidea</taxon>
        <taxon>Mesocestoididae</taxon>
        <taxon>Mesocestoides</taxon>
    </lineage>
</organism>
<feature type="region of interest" description="Disordered" evidence="2">
    <location>
        <begin position="231"/>
        <end position="308"/>
    </location>
</feature>
<dbReference type="AlphaFoldDB" id="A0A5K3FTD1"/>
<keyword evidence="1" id="KW-0539">Nucleus</keyword>
<evidence type="ECO:0000256" key="2">
    <source>
        <dbReference type="SAM" id="MobiDB-lite"/>
    </source>
</evidence>
<dbReference type="WBParaSite" id="MCU_011504-RA">
    <property type="protein sequence ID" value="MCU_011504-RA"/>
    <property type="gene ID" value="MCU_011504"/>
</dbReference>
<dbReference type="Pfam" id="PF16493">
    <property type="entry name" value="Meis_PKNOX_N"/>
    <property type="match status" value="1"/>
</dbReference>
<feature type="region of interest" description="Disordered" evidence="2">
    <location>
        <begin position="1"/>
        <end position="81"/>
    </location>
</feature>
<feature type="compositionally biased region" description="Low complexity" evidence="2">
    <location>
        <begin position="266"/>
        <end position="281"/>
    </location>
</feature>
<accession>A0A5K3FTD1</accession>
<evidence type="ECO:0000256" key="1">
    <source>
        <dbReference type="ARBA" id="ARBA00023242"/>
    </source>
</evidence>
<feature type="domain" description="MEIS N-terminal" evidence="3">
    <location>
        <begin position="110"/>
        <end position="224"/>
    </location>
</feature>